<proteinExistence type="inferred from homology"/>
<dbReference type="EMBL" id="CP035282">
    <property type="protein sequence ID" value="QAT61546.1"/>
    <property type="molecule type" value="Genomic_DNA"/>
</dbReference>
<dbReference type="Gene3D" id="3.30.63.10">
    <property type="entry name" value="Guanylate Kinase phosphate binding domain"/>
    <property type="match status" value="1"/>
</dbReference>
<dbReference type="NCBIfam" id="TIGR03263">
    <property type="entry name" value="guanyl_kin"/>
    <property type="match status" value="1"/>
</dbReference>
<feature type="binding site" evidence="13">
    <location>
        <begin position="12"/>
        <end position="19"/>
    </location>
    <ligand>
        <name>ATP</name>
        <dbReference type="ChEBI" id="CHEBI:30616"/>
    </ligand>
</feature>
<keyword evidence="6 13" id="KW-0963">Cytoplasm</keyword>
<comment type="catalytic activity">
    <reaction evidence="12 13">
        <text>GMP + ATP = GDP + ADP</text>
        <dbReference type="Rhea" id="RHEA:20780"/>
        <dbReference type="ChEBI" id="CHEBI:30616"/>
        <dbReference type="ChEBI" id="CHEBI:58115"/>
        <dbReference type="ChEBI" id="CHEBI:58189"/>
        <dbReference type="ChEBI" id="CHEBI:456216"/>
        <dbReference type="EC" id="2.7.4.8"/>
    </reaction>
</comment>
<dbReference type="Gene3D" id="3.40.50.300">
    <property type="entry name" value="P-loop containing nucleotide triphosphate hydrolases"/>
    <property type="match status" value="1"/>
</dbReference>
<gene>
    <name evidence="13" type="primary">gmk</name>
    <name evidence="15" type="ORF">EQM13_08120</name>
</gene>
<feature type="domain" description="Guanylate kinase-like" evidence="14">
    <location>
        <begin position="5"/>
        <end position="183"/>
    </location>
</feature>
<name>A0A410QC13_9FIRM</name>
<dbReference type="EC" id="2.7.4.8" evidence="4 13"/>
<dbReference type="PANTHER" id="PTHR23117">
    <property type="entry name" value="GUANYLATE KINASE-RELATED"/>
    <property type="match status" value="1"/>
</dbReference>
<reference evidence="16" key="1">
    <citation type="submission" date="2019-01" db="EMBL/GenBank/DDBJ databases">
        <title>Draft genomes of a novel of Sporanaerobacter strains.</title>
        <authorList>
            <person name="Ma S."/>
        </authorList>
    </citation>
    <scope>NUCLEOTIDE SEQUENCE [LARGE SCALE GENOMIC DNA]</scope>
    <source>
        <strain evidence="16">NJN-17</strain>
    </source>
</reference>
<sequence length="201" mass="23122">MMSKGLLIVISGPSGCGKGTICEELLNRNKSLSVSVSATTRSPRKGEEYGENYFYMDEKKFQEMVDNDEFLEYAFVHNHYYGTPKQFVFEKLKKGEDIILEIDVQGALNVKKIYPEGVFIFILPPSIDELKNRIVKRGTENLRDIALRLRNAYEELNKAFEYEYLVINDEVPNAVRKIEAIIIAEKCRAVRQRSVIKSILD</sequence>
<evidence type="ECO:0000256" key="6">
    <source>
        <dbReference type="ARBA" id="ARBA00022490"/>
    </source>
</evidence>
<keyword evidence="8 13" id="KW-0547">Nucleotide-binding</keyword>
<dbReference type="SMART" id="SM00072">
    <property type="entry name" value="GuKc"/>
    <property type="match status" value="1"/>
</dbReference>
<comment type="subcellular location">
    <subcellularLocation>
        <location evidence="2 13">Cytoplasm</location>
    </subcellularLocation>
</comment>
<keyword evidence="16" id="KW-1185">Reference proteome</keyword>
<dbReference type="PROSITE" id="PS50052">
    <property type="entry name" value="GUANYLATE_KINASE_2"/>
    <property type="match status" value="1"/>
</dbReference>
<dbReference type="CDD" id="cd00071">
    <property type="entry name" value="GMPK"/>
    <property type="match status" value="1"/>
</dbReference>
<comment type="similarity">
    <text evidence="3 13">Belongs to the guanylate kinase family.</text>
</comment>
<dbReference type="InterPro" id="IPR008144">
    <property type="entry name" value="Guanylate_kin-like_dom"/>
</dbReference>
<dbReference type="PANTHER" id="PTHR23117:SF13">
    <property type="entry name" value="GUANYLATE KINASE"/>
    <property type="match status" value="1"/>
</dbReference>
<evidence type="ECO:0000256" key="5">
    <source>
        <dbReference type="ARBA" id="ARBA00016296"/>
    </source>
</evidence>
<evidence type="ECO:0000259" key="14">
    <source>
        <dbReference type="PROSITE" id="PS50052"/>
    </source>
</evidence>
<evidence type="ECO:0000256" key="1">
    <source>
        <dbReference type="ARBA" id="ARBA00003531"/>
    </source>
</evidence>
<keyword evidence="9 13" id="KW-0418">Kinase</keyword>
<dbReference type="GO" id="GO:0005829">
    <property type="term" value="C:cytosol"/>
    <property type="evidence" value="ECO:0007669"/>
    <property type="project" value="TreeGrafter"/>
</dbReference>
<keyword evidence="10 13" id="KW-0067">ATP-binding</keyword>
<dbReference type="Pfam" id="PF00625">
    <property type="entry name" value="Guanylate_kin"/>
    <property type="match status" value="1"/>
</dbReference>
<dbReference type="AlphaFoldDB" id="A0A410QC13"/>
<evidence type="ECO:0000256" key="3">
    <source>
        <dbReference type="ARBA" id="ARBA00005790"/>
    </source>
</evidence>
<organism evidence="15 16">
    <name type="scientific">Acidilutibacter cellobiosedens</name>
    <dbReference type="NCBI Taxonomy" id="2507161"/>
    <lineage>
        <taxon>Bacteria</taxon>
        <taxon>Bacillati</taxon>
        <taxon>Bacillota</taxon>
        <taxon>Tissierellia</taxon>
        <taxon>Tissierellales</taxon>
        <taxon>Acidilutibacteraceae</taxon>
        <taxon>Acidilutibacter</taxon>
    </lineage>
</organism>
<dbReference type="SUPFAM" id="SSF52540">
    <property type="entry name" value="P-loop containing nucleoside triphosphate hydrolases"/>
    <property type="match status" value="1"/>
</dbReference>
<dbReference type="InterPro" id="IPR008145">
    <property type="entry name" value="GK/Ca_channel_bsu"/>
</dbReference>
<dbReference type="PROSITE" id="PS00856">
    <property type="entry name" value="GUANYLATE_KINASE_1"/>
    <property type="match status" value="1"/>
</dbReference>
<dbReference type="OrthoDB" id="9808150at2"/>
<dbReference type="InterPro" id="IPR020590">
    <property type="entry name" value="Guanylate_kinase_CS"/>
</dbReference>
<dbReference type="GO" id="GO:0005524">
    <property type="term" value="F:ATP binding"/>
    <property type="evidence" value="ECO:0007669"/>
    <property type="project" value="UniProtKB-UniRule"/>
</dbReference>
<dbReference type="Proteomes" id="UP000287969">
    <property type="component" value="Chromosome"/>
</dbReference>
<evidence type="ECO:0000313" key="15">
    <source>
        <dbReference type="EMBL" id="QAT61546.1"/>
    </source>
</evidence>
<keyword evidence="7 13" id="KW-0808">Transferase</keyword>
<dbReference type="InterPro" id="IPR017665">
    <property type="entry name" value="Guanylate_kinase"/>
</dbReference>
<evidence type="ECO:0000256" key="9">
    <source>
        <dbReference type="ARBA" id="ARBA00022777"/>
    </source>
</evidence>
<evidence type="ECO:0000256" key="13">
    <source>
        <dbReference type="HAMAP-Rule" id="MF_00328"/>
    </source>
</evidence>
<evidence type="ECO:0000256" key="7">
    <source>
        <dbReference type="ARBA" id="ARBA00022679"/>
    </source>
</evidence>
<evidence type="ECO:0000256" key="10">
    <source>
        <dbReference type="ARBA" id="ARBA00022840"/>
    </source>
</evidence>
<evidence type="ECO:0000256" key="4">
    <source>
        <dbReference type="ARBA" id="ARBA00012961"/>
    </source>
</evidence>
<evidence type="ECO:0000256" key="2">
    <source>
        <dbReference type="ARBA" id="ARBA00004496"/>
    </source>
</evidence>
<accession>A0A410QC13</accession>
<evidence type="ECO:0000256" key="11">
    <source>
        <dbReference type="ARBA" id="ARBA00030128"/>
    </source>
</evidence>
<evidence type="ECO:0000256" key="12">
    <source>
        <dbReference type="ARBA" id="ARBA00048594"/>
    </source>
</evidence>
<dbReference type="GO" id="GO:0004385">
    <property type="term" value="F:GMP kinase activity"/>
    <property type="evidence" value="ECO:0007669"/>
    <property type="project" value="UniProtKB-UniRule"/>
</dbReference>
<dbReference type="InterPro" id="IPR027417">
    <property type="entry name" value="P-loop_NTPase"/>
</dbReference>
<comment type="function">
    <text evidence="1 13">Essential for recycling GMP and indirectly, cGMP.</text>
</comment>
<evidence type="ECO:0000256" key="8">
    <source>
        <dbReference type="ARBA" id="ARBA00022741"/>
    </source>
</evidence>
<evidence type="ECO:0000313" key="16">
    <source>
        <dbReference type="Proteomes" id="UP000287969"/>
    </source>
</evidence>
<dbReference type="HAMAP" id="MF_00328">
    <property type="entry name" value="Guanylate_kinase"/>
    <property type="match status" value="1"/>
</dbReference>
<protein>
    <recommendedName>
        <fullName evidence="5 13">Guanylate kinase</fullName>
        <ecNumber evidence="4 13">2.7.4.8</ecNumber>
    </recommendedName>
    <alternativeName>
        <fullName evidence="11 13">GMP kinase</fullName>
    </alternativeName>
</protein>
<dbReference type="KEGG" id="spoa:EQM13_08120"/>
<dbReference type="FunFam" id="3.30.63.10:FF:000005">
    <property type="entry name" value="Guanylate kinase"/>
    <property type="match status" value="1"/>
</dbReference>